<accession>A0A1I7GGM8</accession>
<feature type="compositionally biased region" description="Basic and acidic residues" evidence="1">
    <location>
        <begin position="163"/>
        <end position="172"/>
    </location>
</feature>
<dbReference type="RefSeq" id="WP_074949575.1">
    <property type="nucleotide sequence ID" value="NZ_FPBV01000002.1"/>
</dbReference>
<dbReference type="InterPro" id="IPR011990">
    <property type="entry name" value="TPR-like_helical_dom_sf"/>
</dbReference>
<dbReference type="SMART" id="SM00530">
    <property type="entry name" value="HTH_XRE"/>
    <property type="match status" value="1"/>
</dbReference>
<feature type="region of interest" description="Disordered" evidence="1">
    <location>
        <begin position="208"/>
        <end position="240"/>
    </location>
</feature>
<dbReference type="Proteomes" id="UP000183508">
    <property type="component" value="Unassembled WGS sequence"/>
</dbReference>
<dbReference type="PROSITE" id="PS50943">
    <property type="entry name" value="HTH_CROC1"/>
    <property type="match status" value="1"/>
</dbReference>
<evidence type="ECO:0000256" key="1">
    <source>
        <dbReference type="SAM" id="MobiDB-lite"/>
    </source>
</evidence>
<evidence type="ECO:0000313" key="4">
    <source>
        <dbReference type="Proteomes" id="UP000183508"/>
    </source>
</evidence>
<dbReference type="Gene3D" id="1.25.40.10">
    <property type="entry name" value="Tetratricopeptide repeat domain"/>
    <property type="match status" value="1"/>
</dbReference>
<sequence length="240" mass="26729">MVPRSGEPPWVRFARLRRARGLSQRALAAGLVTQSLVSQLERGRVVPARRTLEALLGRLGVTDASWLDEWEGWRQRDRTREQLWAAVMAGNRLQAEDALACGASLLSPFERFVYEAWVRAAAGDADGAERLLWQAWRLQPDIAQARTAYARPGSPEGGSPAKQPEHGHEAAWRKQDRVRAMAVAALAQAEVCARLGREEAARWWRERGRDRMARLRRQGGSPRQRAKGGAGSGRADENPV</sequence>
<feature type="region of interest" description="Disordered" evidence="1">
    <location>
        <begin position="148"/>
        <end position="172"/>
    </location>
</feature>
<gene>
    <name evidence="3" type="ORF">SAMN05421543_102186</name>
</gene>
<feature type="domain" description="HTH cro/C1-type" evidence="2">
    <location>
        <begin position="13"/>
        <end position="67"/>
    </location>
</feature>
<dbReference type="GO" id="GO:0003677">
    <property type="term" value="F:DNA binding"/>
    <property type="evidence" value="ECO:0007669"/>
    <property type="project" value="InterPro"/>
</dbReference>
<dbReference type="EMBL" id="FPBV01000002">
    <property type="protein sequence ID" value="SFU47426.1"/>
    <property type="molecule type" value="Genomic_DNA"/>
</dbReference>
<evidence type="ECO:0000313" key="3">
    <source>
        <dbReference type="EMBL" id="SFU47426.1"/>
    </source>
</evidence>
<dbReference type="AlphaFoldDB" id="A0A1I7GGM8"/>
<keyword evidence="4" id="KW-1185">Reference proteome</keyword>
<dbReference type="SUPFAM" id="SSF47413">
    <property type="entry name" value="lambda repressor-like DNA-binding domains"/>
    <property type="match status" value="1"/>
</dbReference>
<dbReference type="STRING" id="392015.SAMN05421543_102186"/>
<dbReference type="CDD" id="cd00093">
    <property type="entry name" value="HTH_XRE"/>
    <property type="match status" value="1"/>
</dbReference>
<dbReference type="OrthoDB" id="290878at2"/>
<proteinExistence type="predicted"/>
<dbReference type="InterPro" id="IPR001387">
    <property type="entry name" value="Cro/C1-type_HTH"/>
</dbReference>
<dbReference type="Pfam" id="PF13560">
    <property type="entry name" value="HTH_31"/>
    <property type="match status" value="1"/>
</dbReference>
<reference evidence="4" key="1">
    <citation type="submission" date="2016-10" db="EMBL/GenBank/DDBJ databases">
        <authorList>
            <person name="Varghese N."/>
        </authorList>
    </citation>
    <scope>NUCLEOTIDE SEQUENCE [LARGE SCALE GENOMIC DNA]</scope>
    <source>
        <strain evidence="4">DSM 17980</strain>
    </source>
</reference>
<organism evidence="3 4">
    <name type="scientific">Alicyclobacillus macrosporangiidus</name>
    <dbReference type="NCBI Taxonomy" id="392015"/>
    <lineage>
        <taxon>Bacteria</taxon>
        <taxon>Bacillati</taxon>
        <taxon>Bacillota</taxon>
        <taxon>Bacilli</taxon>
        <taxon>Bacillales</taxon>
        <taxon>Alicyclobacillaceae</taxon>
        <taxon>Alicyclobacillus</taxon>
    </lineage>
</organism>
<evidence type="ECO:0000259" key="2">
    <source>
        <dbReference type="PROSITE" id="PS50943"/>
    </source>
</evidence>
<dbReference type="InterPro" id="IPR010982">
    <property type="entry name" value="Lambda_DNA-bd_dom_sf"/>
</dbReference>
<name>A0A1I7GGM8_9BACL</name>
<protein>
    <submittedName>
        <fullName evidence="3">Helix-turn-helix</fullName>
    </submittedName>
</protein>